<protein>
    <submittedName>
        <fullName evidence="1">RHTO0S27e01398g1_1</fullName>
    </submittedName>
</protein>
<dbReference type="EMBL" id="LK052962">
    <property type="protein sequence ID" value="CDR49519.1"/>
    <property type="molecule type" value="Genomic_DNA"/>
</dbReference>
<dbReference type="AlphaFoldDB" id="A0A061BNF9"/>
<evidence type="ECO:0000313" key="1">
    <source>
        <dbReference type="EMBL" id="CDR49519.1"/>
    </source>
</evidence>
<organism evidence="1">
    <name type="scientific">Rhodotorula toruloides</name>
    <name type="common">Yeast</name>
    <name type="synonym">Rhodosporidium toruloides</name>
    <dbReference type="NCBI Taxonomy" id="5286"/>
    <lineage>
        <taxon>Eukaryota</taxon>
        <taxon>Fungi</taxon>
        <taxon>Dikarya</taxon>
        <taxon>Basidiomycota</taxon>
        <taxon>Pucciniomycotina</taxon>
        <taxon>Microbotryomycetes</taxon>
        <taxon>Sporidiobolales</taxon>
        <taxon>Sporidiobolaceae</taxon>
        <taxon>Rhodotorula</taxon>
    </lineage>
</organism>
<sequence length="81" mass="9107">MLAYSAVQDAQNSSTFCDFIIGELIPTMRPFSASEQHHRHGQVLDSQDPAAHRDGRGFRLRDCLSPTLLARLRLSRALSLR</sequence>
<proteinExistence type="predicted"/>
<name>A0A061BNF9_RHOTO</name>
<gene>
    <name evidence="1" type="ORF">RHTO0S_27e01398g</name>
</gene>
<reference evidence="1" key="1">
    <citation type="journal article" date="2014" name="Genome Announc.">
        <title>Draft genome sequence of Rhodosporidium toruloides CECT1137, an oleaginous yeast of biotechnological interest.</title>
        <authorList>
            <person name="Morin N."/>
            <person name="Calcas X."/>
            <person name="Devillers H."/>
            <person name="Durrens P."/>
            <person name="Sherman D.J."/>
            <person name="Nicaud J.-M."/>
            <person name="Neuveglise C."/>
        </authorList>
    </citation>
    <scope>NUCLEOTIDE SEQUENCE</scope>
    <source>
        <strain evidence="1">CECT1137</strain>
    </source>
</reference>
<accession>A0A061BNF9</accession>